<dbReference type="EMBL" id="MU394312">
    <property type="protein sequence ID" value="KAI6086797.1"/>
    <property type="molecule type" value="Genomic_DNA"/>
</dbReference>
<evidence type="ECO:0000313" key="1">
    <source>
        <dbReference type="EMBL" id="KAI6086797.1"/>
    </source>
</evidence>
<accession>A0ACC0D263</accession>
<evidence type="ECO:0000313" key="2">
    <source>
        <dbReference type="Proteomes" id="UP001497680"/>
    </source>
</evidence>
<comment type="caution">
    <text evidence="1">The sequence shown here is derived from an EMBL/GenBank/DDBJ whole genome shotgun (WGS) entry which is preliminary data.</text>
</comment>
<protein>
    <submittedName>
        <fullName evidence="1">LIP-domain-containing protein</fullName>
    </submittedName>
</protein>
<sequence>MHSPSVLSPSVSHRGTMQPLSWLFGLGASDTGSITQPLPPSKDPWYKAPAGFETTQPGAILRIRPTPGNLANFVGNTSASFNILYRTSDSHLRPSWAVTTLFIPASPYTSPSGKVPLLSFQSAYNTANLDSSPSFTLQHGHSQAVVDMGMRPETIVFTKMLGLGWIVNIPDYEGPTAAFGAGVLAGRATLDSIRAILNLAQLTGSADMTIALWGYSGGSIATGFAAEMQAQYAPELDISGVALGGQLDNLTDNMELLNKSPLTSNIVNCLVGLTTQYPEAADYIRSRLRPETADVFLSAKDISIDESIAKFAMKDVYDYFIGGEADLQAPILQRILKAEGRRGTYGVPSMPMFIYKAVGDQFCPISLTDSLVETFSRAGADITYERNTVGGHVAEIENGEARVIKWLWSIYDESYTPSADGCTIRDVSVKVSPLDV</sequence>
<reference evidence="1 2" key="1">
    <citation type="journal article" date="2022" name="New Phytol.">
        <title>Ecological generalism drives hyperdiversity of secondary metabolite gene clusters in xylarialean endophytes.</title>
        <authorList>
            <person name="Franco M.E.E."/>
            <person name="Wisecaver J.H."/>
            <person name="Arnold A.E."/>
            <person name="Ju Y.M."/>
            <person name="Slot J.C."/>
            <person name="Ahrendt S."/>
            <person name="Moore L.P."/>
            <person name="Eastman K.E."/>
            <person name="Scott K."/>
            <person name="Konkel Z."/>
            <person name="Mondo S.J."/>
            <person name="Kuo A."/>
            <person name="Hayes R.D."/>
            <person name="Haridas S."/>
            <person name="Andreopoulos B."/>
            <person name="Riley R."/>
            <person name="LaButti K."/>
            <person name="Pangilinan J."/>
            <person name="Lipzen A."/>
            <person name="Amirebrahimi M."/>
            <person name="Yan J."/>
            <person name="Adam C."/>
            <person name="Keymanesh K."/>
            <person name="Ng V."/>
            <person name="Louie K."/>
            <person name="Northen T."/>
            <person name="Drula E."/>
            <person name="Henrissat B."/>
            <person name="Hsieh H.M."/>
            <person name="Youens-Clark K."/>
            <person name="Lutzoni F."/>
            <person name="Miadlikowska J."/>
            <person name="Eastwood D.C."/>
            <person name="Hamelin R.C."/>
            <person name="Grigoriev I.V."/>
            <person name="U'Ren J.M."/>
        </authorList>
    </citation>
    <scope>NUCLEOTIDE SEQUENCE [LARGE SCALE GENOMIC DNA]</scope>
    <source>
        <strain evidence="1 2">ER1909</strain>
    </source>
</reference>
<name>A0ACC0D263_9PEZI</name>
<organism evidence="1 2">
    <name type="scientific">Hypoxylon rubiginosum</name>
    <dbReference type="NCBI Taxonomy" id="110542"/>
    <lineage>
        <taxon>Eukaryota</taxon>
        <taxon>Fungi</taxon>
        <taxon>Dikarya</taxon>
        <taxon>Ascomycota</taxon>
        <taxon>Pezizomycotina</taxon>
        <taxon>Sordariomycetes</taxon>
        <taxon>Xylariomycetidae</taxon>
        <taxon>Xylariales</taxon>
        <taxon>Hypoxylaceae</taxon>
        <taxon>Hypoxylon</taxon>
    </lineage>
</organism>
<dbReference type="Proteomes" id="UP001497680">
    <property type="component" value="Unassembled WGS sequence"/>
</dbReference>
<proteinExistence type="predicted"/>
<gene>
    <name evidence="1" type="ORF">F4821DRAFT_237486</name>
</gene>
<keyword evidence="2" id="KW-1185">Reference proteome</keyword>